<comment type="function">
    <text evidence="10">Mediates both low-affinity uptake and efflux of sugar across the plasma membrane.</text>
</comment>
<reference evidence="12" key="1">
    <citation type="submission" date="2015-10" db="EMBL/GenBank/DDBJ databases">
        <title>Molecular Characterization of A WRKY Transcription Factor Gene in Dendrobium officinale.</title>
        <authorList>
            <person name="Zhang G."/>
        </authorList>
    </citation>
    <scope>NUCLEOTIDE SEQUENCE</scope>
</reference>
<sequence length="262" mass="29179">MGHSPWALTAGILGNIISFMVFLAPMSTFYRIYKKRSTEGFQAVPYIVALFSAMLWLYYAFIKTNVLLLTIINSIGCVIEAIYIAVFLAYAHKKARVRAAKIILLLDGGIFSAIVLSTIVLSKGDTRVKVVGWICVGFAVCVFAAPLSIMKLVIATKSVEFMPFNLSFFLTISAVAWFSYGLLIKDLYVMLPNVLGFLFGLAQMILYVIYKKPGGNKKVDEKAVKKNIAVKPAAIDDEQKIMTEEWANQVKDKMENDNMMPV</sequence>
<feature type="transmembrane region" description="Helical" evidence="11">
    <location>
        <begin position="102"/>
        <end position="124"/>
    </location>
</feature>
<protein>
    <recommendedName>
        <fullName evidence="11">Bidirectional sugar transporter SWEET</fullName>
    </recommendedName>
</protein>
<evidence type="ECO:0000256" key="9">
    <source>
        <dbReference type="ARBA" id="ARBA00023136"/>
    </source>
</evidence>
<gene>
    <name evidence="12" type="primary">SWEET1</name>
</gene>
<organism evidence="12">
    <name type="scientific">Dendrobium officinale</name>
    <name type="common">Orchid</name>
    <dbReference type="NCBI Taxonomy" id="142615"/>
    <lineage>
        <taxon>Eukaryota</taxon>
        <taxon>Viridiplantae</taxon>
        <taxon>Streptophyta</taxon>
        <taxon>Embryophyta</taxon>
        <taxon>Tracheophyta</taxon>
        <taxon>Spermatophyta</taxon>
        <taxon>Magnoliopsida</taxon>
        <taxon>Liliopsida</taxon>
        <taxon>Asparagales</taxon>
        <taxon>Orchidaceae</taxon>
        <taxon>Epidendroideae</taxon>
        <taxon>Malaxideae</taxon>
        <taxon>Dendrobiinae</taxon>
        <taxon>Dendrobium</taxon>
    </lineage>
</organism>
<feature type="transmembrane region" description="Helical" evidence="11">
    <location>
        <begin position="190"/>
        <end position="210"/>
    </location>
</feature>
<dbReference type="AlphaFoldDB" id="A0A1W5LD68"/>
<feature type="transmembrane region" description="Helical" evidence="11">
    <location>
        <begin position="43"/>
        <end position="61"/>
    </location>
</feature>
<keyword evidence="7" id="KW-0677">Repeat</keyword>
<dbReference type="GO" id="GO:0051119">
    <property type="term" value="F:sugar transmembrane transporter activity"/>
    <property type="evidence" value="ECO:0007669"/>
    <property type="project" value="InterPro"/>
</dbReference>
<evidence type="ECO:0000256" key="3">
    <source>
        <dbReference type="ARBA" id="ARBA00022448"/>
    </source>
</evidence>
<evidence type="ECO:0000256" key="11">
    <source>
        <dbReference type="RuleBase" id="RU910715"/>
    </source>
</evidence>
<keyword evidence="8 11" id="KW-1133">Transmembrane helix</keyword>
<dbReference type="PANTHER" id="PTHR10791">
    <property type="entry name" value="RAG1-ACTIVATING PROTEIN 1"/>
    <property type="match status" value="1"/>
</dbReference>
<evidence type="ECO:0000256" key="2">
    <source>
        <dbReference type="ARBA" id="ARBA00007809"/>
    </source>
</evidence>
<dbReference type="FunFam" id="1.20.1280.290:FF:000003">
    <property type="entry name" value="Bidirectional sugar transporter SWEET"/>
    <property type="match status" value="1"/>
</dbReference>
<dbReference type="InterPro" id="IPR047664">
    <property type="entry name" value="SWEET"/>
</dbReference>
<proteinExistence type="evidence at transcript level"/>
<keyword evidence="5 11" id="KW-0762">Sugar transport</keyword>
<keyword evidence="3 11" id="KW-0813">Transport</keyword>
<dbReference type="EMBL" id="KT957550">
    <property type="protein sequence ID" value="ANC68268.1"/>
    <property type="molecule type" value="mRNA"/>
</dbReference>
<keyword evidence="6 11" id="KW-0812">Transmembrane</keyword>
<dbReference type="PANTHER" id="PTHR10791:SF22">
    <property type="entry name" value="BIDIRECTIONAL SUGAR TRANSPORTER SWEET11"/>
    <property type="match status" value="1"/>
</dbReference>
<feature type="transmembrane region" description="Helical" evidence="11">
    <location>
        <begin position="67"/>
        <end position="90"/>
    </location>
</feature>
<dbReference type="FunFam" id="1.20.1280.290:FF:000001">
    <property type="entry name" value="Bidirectional sugar transporter SWEET"/>
    <property type="match status" value="1"/>
</dbReference>
<comment type="function">
    <text evidence="11">Mediates both low-affinity uptake and efflux of sugar across the membrane.</text>
</comment>
<accession>A0A1W5LD68</accession>
<dbReference type="Pfam" id="PF03083">
    <property type="entry name" value="MtN3_slv"/>
    <property type="match status" value="2"/>
</dbReference>
<evidence type="ECO:0000256" key="4">
    <source>
        <dbReference type="ARBA" id="ARBA00022475"/>
    </source>
</evidence>
<dbReference type="GO" id="GO:0005886">
    <property type="term" value="C:plasma membrane"/>
    <property type="evidence" value="ECO:0007669"/>
    <property type="project" value="UniProtKB-SubCell"/>
</dbReference>
<evidence type="ECO:0000256" key="10">
    <source>
        <dbReference type="ARBA" id="ARBA00037238"/>
    </source>
</evidence>
<evidence type="ECO:0000256" key="8">
    <source>
        <dbReference type="ARBA" id="ARBA00022989"/>
    </source>
</evidence>
<feature type="transmembrane region" description="Helical" evidence="11">
    <location>
        <begin position="166"/>
        <end position="184"/>
    </location>
</feature>
<evidence type="ECO:0000256" key="6">
    <source>
        <dbReference type="ARBA" id="ARBA00022692"/>
    </source>
</evidence>
<evidence type="ECO:0000313" key="12">
    <source>
        <dbReference type="EMBL" id="ANC68268.1"/>
    </source>
</evidence>
<dbReference type="InterPro" id="IPR004316">
    <property type="entry name" value="SWEET_rpt"/>
</dbReference>
<keyword evidence="4" id="KW-1003">Cell membrane</keyword>
<comment type="similarity">
    <text evidence="2 11">Belongs to the SWEET sugar transporter family.</text>
</comment>
<evidence type="ECO:0000256" key="1">
    <source>
        <dbReference type="ARBA" id="ARBA00004651"/>
    </source>
</evidence>
<keyword evidence="9 11" id="KW-0472">Membrane</keyword>
<dbReference type="Gene3D" id="1.20.1280.290">
    <property type="match status" value="2"/>
</dbReference>
<feature type="transmembrane region" description="Helical" evidence="11">
    <location>
        <begin position="6"/>
        <end position="31"/>
    </location>
</feature>
<evidence type="ECO:0000256" key="5">
    <source>
        <dbReference type="ARBA" id="ARBA00022597"/>
    </source>
</evidence>
<comment type="subcellular location">
    <subcellularLocation>
        <location evidence="1 11">Cell membrane</location>
        <topology evidence="1 11">Multi-pass membrane protein</topology>
    </subcellularLocation>
</comment>
<evidence type="ECO:0000256" key="7">
    <source>
        <dbReference type="ARBA" id="ARBA00022737"/>
    </source>
</evidence>
<feature type="transmembrane region" description="Helical" evidence="11">
    <location>
        <begin position="130"/>
        <end position="154"/>
    </location>
</feature>
<name>A0A1W5LD68_DENOF</name>